<reference evidence="3 4" key="1">
    <citation type="submission" date="2018-06" db="EMBL/GenBank/DDBJ databases">
        <authorList>
            <consortium name="Pathogen Informatics"/>
            <person name="Doyle S."/>
        </authorList>
    </citation>
    <scope>NUCLEOTIDE SEQUENCE [LARGE SCALE GENOMIC DNA]</scope>
    <source>
        <strain evidence="3 4">NCTC4824</strain>
    </source>
</reference>
<feature type="transmembrane region" description="Helical" evidence="1">
    <location>
        <begin position="28"/>
        <end position="48"/>
    </location>
</feature>
<accession>A0A2X4W3D0</accession>
<sequence>MFSTLLLLILLMLTYAYAMFQGGFVSWFLFYCFLPFAVYAALIFIYPLREFKVTRVISPQRISAGDQLIVKLELKRKMPFPLLFLIIEDITPKEFNTQKSKQIIFLGFRRKYKLTYHIEQVQRGEYTFEAIRLKTADALGLVEKESYLDCQDTILVYPEMVEMVYKPLESQFEQGGTVSAMQFQKNTSLVAGVRQYQPGDRFAWIDWKATARTNDMMSKEFEIRQSNDLLIVLDRTQSNNFELLVKFVASTVRSNLKQGGQVGLFSAGEKMMFIPINGGEQQLHKLLHYLASVDVIRDIHFTKLLLEEVTLYQQSANLLVVTSSLKRELIENIGSSIRRKGAIYLIKKDGEILSREEEELRILAFNSGINIATIYESDFRTAFSEVRLA</sequence>
<organism evidence="3 4">
    <name type="scientific">Lederbergia lenta</name>
    <name type="common">Bacillus lentus</name>
    <dbReference type="NCBI Taxonomy" id="1467"/>
    <lineage>
        <taxon>Bacteria</taxon>
        <taxon>Bacillati</taxon>
        <taxon>Bacillota</taxon>
        <taxon>Bacilli</taxon>
        <taxon>Bacillales</taxon>
        <taxon>Bacillaceae</taxon>
        <taxon>Lederbergia</taxon>
    </lineage>
</organism>
<feature type="domain" description="DUF58" evidence="2">
    <location>
        <begin position="193"/>
        <end position="315"/>
    </location>
</feature>
<evidence type="ECO:0000256" key="1">
    <source>
        <dbReference type="SAM" id="Phobius"/>
    </source>
</evidence>
<dbReference type="PANTHER" id="PTHR34351:SF2">
    <property type="entry name" value="DUF58 DOMAIN-CONTAINING PROTEIN"/>
    <property type="match status" value="1"/>
</dbReference>
<evidence type="ECO:0000259" key="2">
    <source>
        <dbReference type="Pfam" id="PF01882"/>
    </source>
</evidence>
<protein>
    <submittedName>
        <fullName evidence="3">Uncharacterized conserved protein (Some members contain a von Willebrand factor type A (VWA) domain)</fullName>
    </submittedName>
</protein>
<dbReference type="STRING" id="1348624.GCA_001591545_03372"/>
<dbReference type="EMBL" id="LS483476">
    <property type="protein sequence ID" value="SQI53422.1"/>
    <property type="molecule type" value="Genomic_DNA"/>
</dbReference>
<dbReference type="KEGG" id="blen:NCTC4824_00886"/>
<proteinExistence type="predicted"/>
<keyword evidence="1" id="KW-1133">Transmembrane helix</keyword>
<dbReference type="InterPro" id="IPR002881">
    <property type="entry name" value="DUF58"/>
</dbReference>
<name>A0A2X4W3D0_LEDLE</name>
<dbReference type="AlphaFoldDB" id="A0A2X4W3D0"/>
<evidence type="ECO:0000313" key="3">
    <source>
        <dbReference type="EMBL" id="SQI53422.1"/>
    </source>
</evidence>
<gene>
    <name evidence="3" type="ORF">NCTC4824_00886</name>
</gene>
<dbReference type="PANTHER" id="PTHR34351">
    <property type="entry name" value="SLR1927 PROTEIN-RELATED"/>
    <property type="match status" value="1"/>
</dbReference>
<keyword evidence="4" id="KW-1185">Reference proteome</keyword>
<keyword evidence="1" id="KW-0472">Membrane</keyword>
<dbReference type="RefSeq" id="WP_066144933.1">
    <property type="nucleotide sequence ID" value="NZ_CBCSGM010000007.1"/>
</dbReference>
<dbReference type="Proteomes" id="UP000249134">
    <property type="component" value="Chromosome 1"/>
</dbReference>
<keyword evidence="1" id="KW-0812">Transmembrane</keyword>
<evidence type="ECO:0000313" key="4">
    <source>
        <dbReference type="Proteomes" id="UP000249134"/>
    </source>
</evidence>
<dbReference type="Pfam" id="PF01882">
    <property type="entry name" value="DUF58"/>
    <property type="match status" value="1"/>
</dbReference>